<organism evidence="1 2">
    <name type="scientific">Paracoccus versutus</name>
    <name type="common">Thiobacillus versutus</name>
    <dbReference type="NCBI Taxonomy" id="34007"/>
    <lineage>
        <taxon>Bacteria</taxon>
        <taxon>Pseudomonadati</taxon>
        <taxon>Pseudomonadota</taxon>
        <taxon>Alphaproteobacteria</taxon>
        <taxon>Rhodobacterales</taxon>
        <taxon>Paracoccaceae</taxon>
        <taxon>Paracoccus</taxon>
    </lineage>
</organism>
<name>A0AAQ0HCT2_PARVE</name>
<dbReference type="InterPro" id="IPR045851">
    <property type="entry name" value="AMP-bd_C_sf"/>
</dbReference>
<evidence type="ECO:0000313" key="1">
    <source>
        <dbReference type="EMBL" id="REG29006.1"/>
    </source>
</evidence>
<evidence type="ECO:0000313" key="2">
    <source>
        <dbReference type="Proteomes" id="UP000256794"/>
    </source>
</evidence>
<dbReference type="AlphaFoldDB" id="A0AAQ0HCT2"/>
<dbReference type="Proteomes" id="UP000256794">
    <property type="component" value="Unassembled WGS sequence"/>
</dbReference>
<evidence type="ECO:0008006" key="3">
    <source>
        <dbReference type="Google" id="ProtNLM"/>
    </source>
</evidence>
<dbReference type="SUPFAM" id="SSF56801">
    <property type="entry name" value="Acetyl-CoA synthetase-like"/>
    <property type="match status" value="1"/>
</dbReference>
<protein>
    <recommendedName>
        <fullName evidence="3">AMP-binding enzyme C-terminal domain-containing protein</fullName>
    </recommendedName>
</protein>
<reference evidence="1 2" key="1">
    <citation type="submission" date="2018-08" db="EMBL/GenBank/DDBJ databases">
        <title>Genomic Encyclopedia of Archaeal and Bacterial Type Strains, Phase II (KMG-II): from individual species to whole genera.</title>
        <authorList>
            <person name="Goeker M."/>
        </authorList>
    </citation>
    <scope>NUCLEOTIDE SEQUENCE [LARGE SCALE GENOMIC DNA]</scope>
    <source>
        <strain evidence="1 2">DSM 582</strain>
    </source>
</reference>
<proteinExistence type="predicted"/>
<comment type="caution">
    <text evidence="1">The sequence shown here is derived from an EMBL/GenBank/DDBJ whole genome shotgun (WGS) entry which is preliminary data.</text>
</comment>
<keyword evidence="2" id="KW-1185">Reference proteome</keyword>
<dbReference type="EMBL" id="QUMX01000061">
    <property type="protein sequence ID" value="REG29006.1"/>
    <property type="molecule type" value="Genomic_DNA"/>
</dbReference>
<accession>A0AAQ0HCT2</accession>
<dbReference type="Gene3D" id="3.30.300.30">
    <property type="match status" value="1"/>
</dbReference>
<sequence length="116" mass="12623">MNPVVRRISTPKSTCIERRVGERVTAVVVPTGCSALTGTDMLALLEGRLARFRQRKRVLFVDELPRNAMGKVQKNLLRDRFAGLCDQGPVAQAGRKWGRAAMAALPVAGQARATPP</sequence>
<gene>
    <name evidence="1" type="ORF">ATH84_106113</name>
</gene>